<comment type="caution">
    <text evidence="5">The sequence shown here is derived from an EMBL/GenBank/DDBJ whole genome shotgun (WGS) entry which is preliminary data.</text>
</comment>
<dbReference type="SUPFAM" id="SSF55729">
    <property type="entry name" value="Acyl-CoA N-acyltransferases (Nat)"/>
    <property type="match status" value="1"/>
</dbReference>
<keyword evidence="2" id="KW-0808">Transferase</keyword>
<dbReference type="InterPro" id="IPR039135">
    <property type="entry name" value="NAT9-like"/>
</dbReference>
<dbReference type="EMBL" id="JAPMOS010000007">
    <property type="protein sequence ID" value="KAJ4461490.1"/>
    <property type="molecule type" value="Genomic_DNA"/>
</dbReference>
<dbReference type="Pfam" id="PF13302">
    <property type="entry name" value="Acetyltransf_3"/>
    <property type="match status" value="1"/>
</dbReference>
<accession>A0ABQ8UXL1</accession>
<evidence type="ECO:0000256" key="1">
    <source>
        <dbReference type="ARBA" id="ARBA00009342"/>
    </source>
</evidence>
<dbReference type="PROSITE" id="PS51186">
    <property type="entry name" value="GNAT"/>
    <property type="match status" value="1"/>
</dbReference>
<feature type="domain" description="N-acetyltransferase" evidence="4">
    <location>
        <begin position="41"/>
        <end position="196"/>
    </location>
</feature>
<comment type="similarity">
    <text evidence="1">Belongs to the acetyltransferase family. GNAT subfamily.</text>
</comment>
<name>A0ABQ8UXL1_9EUKA</name>
<keyword evidence="6" id="KW-1185">Reference proteome</keyword>
<dbReference type="Proteomes" id="UP001141327">
    <property type="component" value="Unassembled WGS sequence"/>
</dbReference>
<evidence type="ECO:0000313" key="5">
    <source>
        <dbReference type="EMBL" id="KAJ4461490.1"/>
    </source>
</evidence>
<evidence type="ECO:0000313" key="6">
    <source>
        <dbReference type="Proteomes" id="UP001141327"/>
    </source>
</evidence>
<proteinExistence type="inferred from homology"/>
<evidence type="ECO:0000259" key="4">
    <source>
        <dbReference type="PROSITE" id="PS51186"/>
    </source>
</evidence>
<organism evidence="5 6">
    <name type="scientific">Paratrimastix pyriformis</name>
    <dbReference type="NCBI Taxonomy" id="342808"/>
    <lineage>
        <taxon>Eukaryota</taxon>
        <taxon>Metamonada</taxon>
        <taxon>Preaxostyla</taxon>
        <taxon>Paratrimastigidae</taxon>
        <taxon>Paratrimastix</taxon>
    </lineage>
</organism>
<sequence length="221" mass="25274">MQASIGATDRVWIRTSGLFLLPYLSCHVPRAHQWMQSPELQELTCSEPLTLEEEYENQQGWWTEEKKMLILCPHDQNRRPISTEEDAIIDSLTSACGDVSLVMLSDDDAEKGNPKLLRSAELDVMITDPLQRRQGHAQQGLAAIMKYAYEHLGVRRFVAKILDHNQASLALFRRLGFEEFNRVEVFHEVHMHYCAEEPSRLHSPGSDYVLAPLHRLAPPSD</sequence>
<protein>
    <submittedName>
        <fullName evidence="5">N-acetyltransferase 9</fullName>
    </submittedName>
</protein>
<dbReference type="PANTHER" id="PTHR13256">
    <property type="entry name" value="N-ACETYLTRANSFERASE 9"/>
    <property type="match status" value="1"/>
</dbReference>
<evidence type="ECO:0000256" key="3">
    <source>
        <dbReference type="ARBA" id="ARBA00023315"/>
    </source>
</evidence>
<evidence type="ECO:0000256" key="2">
    <source>
        <dbReference type="ARBA" id="ARBA00022679"/>
    </source>
</evidence>
<dbReference type="InterPro" id="IPR000182">
    <property type="entry name" value="GNAT_dom"/>
</dbReference>
<dbReference type="PANTHER" id="PTHR13256:SF16">
    <property type="entry name" value="ALPHA_BETA-TUBULIN-N-ACETYLTRANSFERASE 9"/>
    <property type="match status" value="1"/>
</dbReference>
<dbReference type="InterPro" id="IPR016181">
    <property type="entry name" value="Acyl_CoA_acyltransferase"/>
</dbReference>
<gene>
    <name evidence="5" type="ORF">PAPYR_2071</name>
</gene>
<keyword evidence="3" id="KW-0012">Acyltransferase</keyword>
<dbReference type="Gene3D" id="3.40.630.30">
    <property type="match status" value="1"/>
</dbReference>
<reference evidence="5" key="1">
    <citation type="journal article" date="2022" name="bioRxiv">
        <title>Genomics of Preaxostyla Flagellates Illuminates Evolutionary Transitions and the Path Towards Mitochondrial Loss.</title>
        <authorList>
            <person name="Novak L.V.F."/>
            <person name="Treitli S.C."/>
            <person name="Pyrih J."/>
            <person name="Halakuc P."/>
            <person name="Pipaliya S.V."/>
            <person name="Vacek V."/>
            <person name="Brzon O."/>
            <person name="Soukal P."/>
            <person name="Eme L."/>
            <person name="Dacks J.B."/>
            <person name="Karnkowska A."/>
            <person name="Elias M."/>
            <person name="Hampl V."/>
        </authorList>
    </citation>
    <scope>NUCLEOTIDE SEQUENCE</scope>
    <source>
        <strain evidence="5">RCP-MX</strain>
    </source>
</reference>